<name>A0AA88UIB7_9ASTE</name>
<keyword evidence="4 5" id="KW-0480">Metal-thiolate cluster</keyword>
<organism evidence="6 7">
    <name type="scientific">Escallonia rubra</name>
    <dbReference type="NCBI Taxonomy" id="112253"/>
    <lineage>
        <taxon>Eukaryota</taxon>
        <taxon>Viridiplantae</taxon>
        <taxon>Streptophyta</taxon>
        <taxon>Embryophyta</taxon>
        <taxon>Tracheophyta</taxon>
        <taxon>Spermatophyta</taxon>
        <taxon>Magnoliopsida</taxon>
        <taxon>eudicotyledons</taxon>
        <taxon>Gunneridae</taxon>
        <taxon>Pentapetalae</taxon>
        <taxon>asterids</taxon>
        <taxon>campanulids</taxon>
        <taxon>Escalloniales</taxon>
        <taxon>Escalloniaceae</taxon>
        <taxon>Escallonia</taxon>
    </lineage>
</organism>
<proteinExistence type="inferred from homology"/>
<evidence type="ECO:0000313" key="6">
    <source>
        <dbReference type="EMBL" id="KAK2986099.1"/>
    </source>
</evidence>
<comment type="similarity">
    <text evidence="2 5">Belongs to the metallothionein superfamily. Type 15 family.</text>
</comment>
<dbReference type="AlphaFoldDB" id="A0AA88UIB7"/>
<accession>A0AA88UIB7</accession>
<evidence type="ECO:0000256" key="3">
    <source>
        <dbReference type="ARBA" id="ARBA00022723"/>
    </source>
</evidence>
<protein>
    <recommendedName>
        <fullName evidence="5">Metallothionein-like protein</fullName>
    </recommendedName>
</protein>
<keyword evidence="7" id="KW-1185">Reference proteome</keyword>
<keyword evidence="3 5" id="KW-0479">Metal-binding</keyword>
<evidence type="ECO:0000256" key="4">
    <source>
        <dbReference type="ARBA" id="ARBA00022851"/>
    </source>
</evidence>
<dbReference type="Pfam" id="PF01439">
    <property type="entry name" value="Metallothio_2"/>
    <property type="match status" value="1"/>
</dbReference>
<dbReference type="PANTHER" id="PTHR33543:SF37">
    <property type="entry name" value="METALLOTHIONEIN-LIKE PROTEIN 4B"/>
    <property type="match status" value="1"/>
</dbReference>
<evidence type="ECO:0000256" key="2">
    <source>
        <dbReference type="ARBA" id="ARBA00005802"/>
    </source>
</evidence>
<gene>
    <name evidence="6" type="ORF">RJ640_003754</name>
</gene>
<evidence type="ECO:0000256" key="5">
    <source>
        <dbReference type="RuleBase" id="RU369052"/>
    </source>
</evidence>
<evidence type="ECO:0000313" key="7">
    <source>
        <dbReference type="Proteomes" id="UP001187471"/>
    </source>
</evidence>
<reference evidence="6" key="1">
    <citation type="submission" date="2022-12" db="EMBL/GenBank/DDBJ databases">
        <title>Draft genome assemblies for two species of Escallonia (Escalloniales).</title>
        <authorList>
            <person name="Chanderbali A."/>
            <person name="Dervinis C."/>
            <person name="Anghel I."/>
            <person name="Soltis D."/>
            <person name="Soltis P."/>
            <person name="Zapata F."/>
        </authorList>
    </citation>
    <scope>NUCLEOTIDE SEQUENCE</scope>
    <source>
        <strain evidence="6">UCBG92.1500</strain>
        <tissue evidence="6">Leaf</tissue>
    </source>
</reference>
<comment type="function">
    <text evidence="1 5">Metallothioneins have a high content of cysteine residues that bind various heavy metals.</text>
</comment>
<evidence type="ECO:0000256" key="1">
    <source>
        <dbReference type="ARBA" id="ARBA00002568"/>
    </source>
</evidence>
<dbReference type="InterPro" id="IPR000347">
    <property type="entry name" value="Metalthion_15p"/>
</dbReference>
<sequence>MSCCGGNCGCGSGCKCGSGCGGCGMYPDIEKTTTATIIGGVAPVKTYYEGTEKSFGAEGGHACKCLTVEEAATVALTASVAAAAGTLRDQRRALEQKEAIPANVDQTVPVIHAPVRRPKPQTKQLQLVSPVSESVRLWYLANSSVFMQQNSNRFRYQTGVMGIADKSVGLGNLLISSGSRIKNLNQSSSTVLSDALAESRLLQYDQKPKK</sequence>
<comment type="caution">
    <text evidence="6">The sequence shown here is derived from an EMBL/GenBank/DDBJ whole genome shotgun (WGS) entry which is preliminary data.</text>
</comment>
<dbReference type="GO" id="GO:0046872">
    <property type="term" value="F:metal ion binding"/>
    <property type="evidence" value="ECO:0007669"/>
    <property type="project" value="UniProtKB-UniRule"/>
</dbReference>
<dbReference type="PANTHER" id="PTHR33543">
    <property type="entry name" value="METALLOTHIONEIN-LIKE PROTEIN 2A"/>
    <property type="match status" value="1"/>
</dbReference>
<dbReference type="EMBL" id="JAVXUO010001092">
    <property type="protein sequence ID" value="KAK2986099.1"/>
    <property type="molecule type" value="Genomic_DNA"/>
</dbReference>
<dbReference type="Proteomes" id="UP001187471">
    <property type="component" value="Unassembled WGS sequence"/>
</dbReference>